<dbReference type="PANTHER" id="PTHR43651:SF11">
    <property type="entry name" value="MALTO-OLIGOSYLTREHALOSE TREHALOHYDROLASE"/>
    <property type="match status" value="1"/>
</dbReference>
<dbReference type="InterPro" id="IPR044901">
    <property type="entry name" value="Trehalose_TreZ_E-set_sf"/>
</dbReference>
<keyword evidence="6" id="KW-0963">Cytoplasm</keyword>
<dbReference type="KEGG" id="haa:A5892_17545"/>
<keyword evidence="19" id="KW-1185">Reference proteome</keyword>
<evidence type="ECO:0000256" key="1">
    <source>
        <dbReference type="ARBA" id="ARBA00004496"/>
    </source>
</evidence>
<dbReference type="GO" id="GO:0005737">
    <property type="term" value="C:cytoplasm"/>
    <property type="evidence" value="ECO:0007669"/>
    <property type="project" value="UniProtKB-SubCell"/>
</dbReference>
<dbReference type="InterPro" id="IPR004193">
    <property type="entry name" value="Glyco_hydro_13_N"/>
</dbReference>
<dbReference type="SUPFAM" id="SSF81296">
    <property type="entry name" value="E set domains"/>
    <property type="match status" value="1"/>
</dbReference>
<evidence type="ECO:0000256" key="2">
    <source>
        <dbReference type="ARBA" id="ARBA00005199"/>
    </source>
</evidence>
<dbReference type="SMART" id="SM00642">
    <property type="entry name" value="Aamy"/>
    <property type="match status" value="1"/>
</dbReference>
<dbReference type="Gene3D" id="1.10.10.760">
    <property type="entry name" value="E-set domains of sugar-utilizing enzymes"/>
    <property type="match status" value="1"/>
</dbReference>
<evidence type="ECO:0000256" key="11">
    <source>
        <dbReference type="ARBA" id="ARBA00033284"/>
    </source>
</evidence>
<evidence type="ECO:0000256" key="7">
    <source>
        <dbReference type="ARBA" id="ARBA00022801"/>
    </source>
</evidence>
<comment type="subcellular location">
    <subcellularLocation>
        <location evidence="1 15">Cytoplasm</location>
    </subcellularLocation>
</comment>
<evidence type="ECO:0000313" key="19">
    <source>
        <dbReference type="Proteomes" id="UP000077875"/>
    </source>
</evidence>
<proteinExistence type="inferred from homology"/>
<dbReference type="InterPro" id="IPR017853">
    <property type="entry name" value="GH"/>
</dbReference>
<organism evidence="18 19">
    <name type="scientific">Halotalea alkalilenta</name>
    <dbReference type="NCBI Taxonomy" id="376489"/>
    <lineage>
        <taxon>Bacteria</taxon>
        <taxon>Pseudomonadati</taxon>
        <taxon>Pseudomonadota</taxon>
        <taxon>Gammaproteobacteria</taxon>
        <taxon>Oceanospirillales</taxon>
        <taxon>Halomonadaceae</taxon>
        <taxon>Halotalea</taxon>
    </lineage>
</organism>
<dbReference type="NCBIfam" id="TIGR02402">
    <property type="entry name" value="trehalose_TreZ"/>
    <property type="match status" value="1"/>
</dbReference>
<dbReference type="PANTHER" id="PTHR43651">
    <property type="entry name" value="1,4-ALPHA-GLUCAN-BRANCHING ENZYME"/>
    <property type="match status" value="1"/>
</dbReference>
<name>A0A172YIJ8_9GAMM</name>
<feature type="domain" description="Glycosyl hydrolase family 13 catalytic" evidence="17">
    <location>
        <begin position="119"/>
        <end position="453"/>
    </location>
</feature>
<keyword evidence="8" id="KW-0119">Carbohydrate metabolism</keyword>
<dbReference type="Pfam" id="PF00128">
    <property type="entry name" value="Alpha-amylase"/>
    <property type="match status" value="1"/>
</dbReference>
<keyword evidence="9 14" id="KW-0326">Glycosidase</keyword>
<gene>
    <name evidence="18" type="ORF">A5892_17545</name>
</gene>
<dbReference type="STRING" id="376489.A5892_17545"/>
<evidence type="ECO:0000256" key="9">
    <source>
        <dbReference type="ARBA" id="ARBA00023295"/>
    </source>
</evidence>
<sequence>MSTEHGGHHRSRAFGVTDEDDGLRRFALWAPDAERVSLVLDADSPSPRLVALEDRGEGHFEVRCAAAHGTPYRFRINDDFDVPDPAARASLDGPDSPGLIVDTDYPWRHGDWRGRAWRELVVYELHVGVLGGFNGVRDRLEALAELGITAIELMPISECPGQRNWGYDGVLPYAVESSYGTPAELKSLIDVAHGLGISVLLDVVYNHFGPDGNHLPRYASAFFRDDATTPWGAMIDFRRREVRDFFIDNAVQWIEEYRFDGLRFDAVHAINDRGFLLELSRRTRQAAAGRHLHLVLENEFNQASLLDRAEPDHFTAQWADDWHNAIHVLLTGEHEGYYADFAERPTERFARALAEGFVYQGEPTRHGEPRGESSAGLPPCAFQIFLQNHDQIGNRPLGERLPLLCPEEQLHAATVMLLLSPLMPLIFMGDEWGSEQPFLFFTDHHDQLADAVREGRRGEFAEFSGFTEASARARIPDPNAEATFQASIPDWGGRESVRGQRWLERYRTLLRLRAERLVPRFEGCFSLGAEVLAEAAVIGRWTLNDGQVLAIACNLGERVIDLPMVDTRHAALLYESADGGWTGLSSSTLGPHAALAWLEYGTPSDEAVAEEEEPLVEVVEAVGEVRQ</sequence>
<dbReference type="GO" id="GO:0033942">
    <property type="term" value="F:4-alpha-D-(1-&gt;4)-alpha-D-glucanotrehalose trehalohydrolase activity"/>
    <property type="evidence" value="ECO:0007669"/>
    <property type="project" value="UniProtKB-EC"/>
</dbReference>
<dbReference type="SUPFAM" id="SSF51445">
    <property type="entry name" value="(Trans)glycosidases"/>
    <property type="match status" value="1"/>
</dbReference>
<dbReference type="CDD" id="cd11325">
    <property type="entry name" value="AmyAc_GTHase"/>
    <property type="match status" value="1"/>
</dbReference>
<dbReference type="Pfam" id="PF02922">
    <property type="entry name" value="CBM_48"/>
    <property type="match status" value="1"/>
</dbReference>
<dbReference type="RefSeq" id="WP_064123893.1">
    <property type="nucleotide sequence ID" value="NZ_CP015243.1"/>
</dbReference>
<protein>
    <recommendedName>
        <fullName evidence="5 13">Malto-oligosyltrehalose trehalohydrolase</fullName>
        <shortName evidence="14">MTHase</shortName>
        <ecNumber evidence="4 13">3.2.1.141</ecNumber>
    </recommendedName>
    <alternativeName>
        <fullName evidence="11 14">4-alpha-D-((1-&gt;4)-alpha-D-glucano)trehalose trehalohydrolase</fullName>
    </alternativeName>
    <alternativeName>
        <fullName evidence="10 14">Maltooligosyl trehalose trehalohydrolase</fullName>
    </alternativeName>
</protein>
<evidence type="ECO:0000256" key="14">
    <source>
        <dbReference type="PIRNR" id="PIRNR006337"/>
    </source>
</evidence>
<dbReference type="GO" id="GO:0005992">
    <property type="term" value="P:trehalose biosynthetic process"/>
    <property type="evidence" value="ECO:0007669"/>
    <property type="project" value="UniProtKB-UniRule"/>
</dbReference>
<reference evidence="18 19" key="1">
    <citation type="submission" date="2016-04" db="EMBL/GenBank/DDBJ databases">
        <title>Complete Genome Sequence of Halotalea alkalilenta IHB B 13600.</title>
        <authorList>
            <person name="Swarnkar M.K."/>
            <person name="Sharma A."/>
            <person name="Kaushal K."/>
            <person name="Soni R."/>
            <person name="Rana S."/>
            <person name="Singh A.K."/>
            <person name="Gulati A."/>
        </authorList>
    </citation>
    <scope>NUCLEOTIDE SEQUENCE [LARGE SCALE GENOMIC DNA]</scope>
    <source>
        <strain evidence="18 19">IHB B 13600</strain>
    </source>
</reference>
<dbReference type="UniPathway" id="UPA00299"/>
<evidence type="ECO:0000313" key="18">
    <source>
        <dbReference type="EMBL" id="ANF59044.1"/>
    </source>
</evidence>
<evidence type="ECO:0000256" key="4">
    <source>
        <dbReference type="ARBA" id="ARBA00012268"/>
    </source>
</evidence>
<feature type="active site" description="Proton donor" evidence="15">
    <location>
        <position position="297"/>
    </location>
</feature>
<dbReference type="PIRSF" id="PIRSF006337">
    <property type="entry name" value="Trehalose_TreZ"/>
    <property type="match status" value="1"/>
</dbReference>
<comment type="similarity">
    <text evidence="3 14">Belongs to the glycosyl hydrolase 13 family.</text>
</comment>
<evidence type="ECO:0000256" key="8">
    <source>
        <dbReference type="ARBA" id="ARBA00023277"/>
    </source>
</evidence>
<evidence type="ECO:0000256" key="15">
    <source>
        <dbReference type="PIRSR" id="PIRSR006337-1"/>
    </source>
</evidence>
<dbReference type="Gene3D" id="2.60.40.10">
    <property type="entry name" value="Immunoglobulins"/>
    <property type="match status" value="1"/>
</dbReference>
<dbReference type="InterPro" id="IPR022567">
    <property type="entry name" value="DUF3459"/>
</dbReference>
<dbReference type="InterPro" id="IPR014756">
    <property type="entry name" value="Ig_E-set"/>
</dbReference>
<dbReference type="Gene3D" id="3.20.20.80">
    <property type="entry name" value="Glycosidases"/>
    <property type="match status" value="1"/>
</dbReference>
<dbReference type="Proteomes" id="UP000077875">
    <property type="component" value="Chromosome"/>
</dbReference>
<evidence type="ECO:0000256" key="16">
    <source>
        <dbReference type="PIRSR" id="PIRSR006337-3"/>
    </source>
</evidence>
<dbReference type="InterPro" id="IPR013783">
    <property type="entry name" value="Ig-like_fold"/>
</dbReference>
<evidence type="ECO:0000259" key="17">
    <source>
        <dbReference type="SMART" id="SM00642"/>
    </source>
</evidence>
<evidence type="ECO:0000256" key="3">
    <source>
        <dbReference type="ARBA" id="ARBA00008061"/>
    </source>
</evidence>
<dbReference type="InterPro" id="IPR006047">
    <property type="entry name" value="GH13_cat_dom"/>
</dbReference>
<accession>A0A172YIJ8</accession>
<dbReference type="EC" id="3.2.1.141" evidence="4 13"/>
<dbReference type="AlphaFoldDB" id="A0A172YIJ8"/>
<evidence type="ECO:0000256" key="6">
    <source>
        <dbReference type="ARBA" id="ARBA00022490"/>
    </source>
</evidence>
<dbReference type="InterPro" id="IPR012768">
    <property type="entry name" value="Trehalose_TreZ"/>
</dbReference>
<dbReference type="EMBL" id="CP015243">
    <property type="protein sequence ID" value="ANF59044.1"/>
    <property type="molecule type" value="Genomic_DNA"/>
</dbReference>
<comment type="pathway">
    <text evidence="2 14">Glycan biosynthesis; trehalose biosynthesis.</text>
</comment>
<feature type="active site" description="Nucleophile" evidence="15">
    <location>
        <position position="265"/>
    </location>
</feature>
<comment type="catalytic activity">
    <reaction evidence="12 14">
        <text>hydrolysis of (1-&gt;4)-alpha-D-glucosidic linkage in 4-alpha-D-[(1-&gt;4)-alpha-D-glucanosyl]n trehalose to yield trehalose and (1-&gt;4)-alpha-D-glucan.</text>
        <dbReference type="EC" id="3.2.1.141"/>
    </reaction>
</comment>
<evidence type="ECO:0000256" key="12">
    <source>
        <dbReference type="ARBA" id="ARBA00034013"/>
    </source>
</evidence>
<feature type="site" description="Transition state stabilizer" evidence="16">
    <location>
        <position position="390"/>
    </location>
</feature>
<evidence type="ECO:0000256" key="5">
    <source>
        <dbReference type="ARBA" id="ARBA00015938"/>
    </source>
</evidence>
<evidence type="ECO:0000256" key="10">
    <source>
        <dbReference type="ARBA" id="ARBA00032057"/>
    </source>
</evidence>
<keyword evidence="7 14" id="KW-0378">Hydrolase</keyword>
<dbReference type="Pfam" id="PF11941">
    <property type="entry name" value="DUF3459"/>
    <property type="match status" value="1"/>
</dbReference>
<evidence type="ECO:0000256" key="13">
    <source>
        <dbReference type="NCBIfam" id="TIGR02402"/>
    </source>
</evidence>